<dbReference type="SUPFAM" id="SSF52980">
    <property type="entry name" value="Restriction endonuclease-like"/>
    <property type="match status" value="1"/>
</dbReference>
<evidence type="ECO:0000259" key="7">
    <source>
        <dbReference type="Pfam" id="PF11784"/>
    </source>
</evidence>
<dbReference type="Proteomes" id="UP000195787">
    <property type="component" value="Unassembled WGS sequence"/>
</dbReference>
<dbReference type="Pfam" id="PF13195">
    <property type="entry name" value="DUF4011"/>
    <property type="match status" value="1"/>
</dbReference>
<dbReference type="Pfam" id="PF13086">
    <property type="entry name" value="AAA_11"/>
    <property type="match status" value="1"/>
</dbReference>
<evidence type="ECO:0000256" key="6">
    <source>
        <dbReference type="SAM" id="MobiDB-lite"/>
    </source>
</evidence>
<dbReference type="FunFam" id="3.40.960.10:FF:000002">
    <property type="entry name" value="DNA helicase related protein"/>
    <property type="match status" value="1"/>
</dbReference>
<organism evidence="11 12">
    <name type="scientific">Agrococcus casei LMG 22410</name>
    <dbReference type="NCBI Taxonomy" id="1255656"/>
    <lineage>
        <taxon>Bacteria</taxon>
        <taxon>Bacillati</taxon>
        <taxon>Actinomycetota</taxon>
        <taxon>Actinomycetes</taxon>
        <taxon>Micrococcales</taxon>
        <taxon>Microbacteriaceae</taxon>
        <taxon>Agrococcus</taxon>
    </lineage>
</organism>
<name>A0A1R4GBG5_9MICO</name>
<reference evidence="11 12" key="1">
    <citation type="submission" date="2017-02" db="EMBL/GenBank/DDBJ databases">
        <authorList>
            <person name="Peterson S.W."/>
        </authorList>
    </citation>
    <scope>NUCLEOTIDE SEQUENCE [LARGE SCALE GENOMIC DNA]</scope>
    <source>
        <strain evidence="11 12">LMG 22410</strain>
    </source>
</reference>
<dbReference type="InterPro" id="IPR011335">
    <property type="entry name" value="Restrct_endonuc-II-like"/>
</dbReference>
<keyword evidence="12" id="KW-1185">Reference proteome</keyword>
<evidence type="ECO:0000313" key="11">
    <source>
        <dbReference type="EMBL" id="SJM65407.1"/>
    </source>
</evidence>
<dbReference type="InterPro" id="IPR021754">
    <property type="entry name" value="DUF3320"/>
</dbReference>
<dbReference type="PANTHER" id="PTHR43788:SF8">
    <property type="entry name" value="DNA-BINDING PROTEIN SMUBP-2"/>
    <property type="match status" value="1"/>
</dbReference>
<dbReference type="Pfam" id="PF11784">
    <property type="entry name" value="DUF3320"/>
    <property type="match status" value="1"/>
</dbReference>
<evidence type="ECO:0000313" key="12">
    <source>
        <dbReference type="Proteomes" id="UP000195787"/>
    </source>
</evidence>
<comment type="similarity">
    <text evidence="1">Belongs to the DNA2/NAM7 helicase family.</text>
</comment>
<gene>
    <name evidence="11" type="ORF">CZ674_10475</name>
</gene>
<feature type="domain" description="DUF3320" evidence="7">
    <location>
        <begin position="1690"/>
        <end position="1733"/>
    </location>
</feature>
<keyword evidence="3" id="KW-0378">Hydrolase</keyword>
<keyword evidence="2" id="KW-0547">Nucleotide-binding</keyword>
<dbReference type="Pfam" id="PF18741">
    <property type="entry name" value="MTES_1575"/>
    <property type="match status" value="1"/>
</dbReference>
<sequence length="1842" mass="203789">MTTTSGLSCDRVMVAIKQWRDSIVNMSRRNRLLNYKPTKSSTLELIRHSPDEVLQFLMSDHGTYVMGTVPPDSTAESDSMGLSSESANGNGQDFEVQDVLLQSLQEFDFAKHPDQLFVKKTQLEVDRALRNLHAKAQRQYLDRGLRVLYLALGELRWQDLAGDVYRSPLILVPVNEIRKGPRERIYFESSDEDIVFNPALRLKMEQEFGLDIPPDDELIDVNELQSGEAFAAIRDRVGEVEWPAGWEIDDFAALADFAFQNEAMYRDLLQNEAQVADSDLVRALSGGIDPEDSNFAFDPYDPQDIDRIAPPETSDLVLDADSSQRAAIQAAVDGKSFVLDGPPGTGKSQTIANAIAALIGKGKTVLFVSEKAVALDVVKKRLDGRGLGQFVFSLHSATASRKEVASALGSALVADTEVPRGLSEIDLHTVTSARIQLTDYIQAMNETRQPINDSLYQILGKYEVSRIDHPAPPVHREIASLTQLDLARVSEVATRLANRWDLHLQGERALWHGLVFGGSKDFVLAKIEGLLGEIRPLFRGCEVSLAAFDFAGVSGMRQLASMLEDVAQLETASATHWLSVVETGTSFEALQSAIEAWQLCDSAKAQLETLSAGVRRAIPFEVTAEIQPLEDSIVAIPWLHTDLPLSTALSVSDAGRRLVEVINEFEANARLLASNLGAAMPASLLESEVMLRGATALLADHAPLAAWLYQPNGVEAATIAADRLANAQRELDTAAVKAEPFFSTEVLTADFDRIDWLVANYSGFLKRGATGHKELRARLSQISSLPWKVAVSNLPAGRAWAESHSRYMREHDRSAQILGRYVGPPTQTIWTELWEALGNARVAVALPLLDFNATERVTTSILEKNSVRQIRDVVGSCLSAVRTQISESPLLPVNGHDALTTMLSQITWLTEELTPCLRVAETLNLDEGAQIKIGGVLKLLNSRLNVHSTEAKLSEALLGLHSAFPESEIDSSLDLQWLTQCQHQLEVARRVREAARDDGAALTQEQIDALHLAPPLQGAEALLDQYAREREVLTGWFDPSRQPDLAADLEDPFDALNLVRDLRGGLDLADDYLAAAAVRQQATDLGLEDVFEYAKLVGLGQSSVADFFLTSVLKAWLDHEYANDERIRIDSAESQAAVVDQFRTLDARLRDQAVARVATALHSKRPKSMIGQASLIRREAEKKRKHLPIRELVERSLDVIQAIHPCFMMSPLAVSQFMPSLKMFDVVVFDEASQILPGDAINAIYRGRSLMAAGDQHQLPPTSFFAASHVGDEEDGDEDMANDFDSLLDLMKGNGNFSTQTLRWHYRSRHEDLIAYSNHSFYESKLMTFPSAISESNDLGVHLVKVNGVYRRAGARDNPIEAVEVASRVIRHFQTRPGKSLGVVTFSTAQRDAVEAAIELARRDHPELDDSFGSDRSSGFFVKNLESVQGDERDVIIFSIGYGPDEHGRVYNQFGPVSRDGGHRRLNVAITRAKELVEIVTSINAGDIKDSASSGTRHLRRYLDFAERGVDALAMDSGDRNHDVESPFEEAVLHYVRELGYEVLPQVGVAGYRIDLGVRHPDQQGAFLLGIECDGAMYHSSRAARDRDRIRHDVLVGLGWRLHHIWGTAWFRHPDREKQRLKETLARLQELPVTGMLPTSLDQSDDDSAVKTTMASPVVDVRSQRPEWAAEYEVAKPDEIGPWVDLGDTSGRWAIRKFVEQVAEVEAPIHMSVLGQRLREASHIGRVGARIRSNLIAACKSNDYSFDGEILRLPNEKISIRYPNAEFTRSPDEVPIEELVSAVEHAVEDAVSIDRDELTRYVAGVFGWLRVSAETRARLELAIDGAVDSGNVKESGRGLRMS</sequence>
<evidence type="ECO:0000256" key="2">
    <source>
        <dbReference type="ARBA" id="ARBA00022741"/>
    </source>
</evidence>
<dbReference type="InterPro" id="IPR041679">
    <property type="entry name" value="DNA2/NAM7-like_C"/>
</dbReference>
<dbReference type="InterPro" id="IPR050534">
    <property type="entry name" value="Coronavir_polyprotein_1ab"/>
</dbReference>
<evidence type="ECO:0000259" key="8">
    <source>
        <dbReference type="Pfam" id="PF13086"/>
    </source>
</evidence>
<evidence type="ECO:0000256" key="3">
    <source>
        <dbReference type="ARBA" id="ARBA00022801"/>
    </source>
</evidence>
<dbReference type="InterPro" id="IPR049468">
    <property type="entry name" value="Restrct_endonuc-II-like_dom"/>
</dbReference>
<evidence type="ECO:0000259" key="10">
    <source>
        <dbReference type="Pfam" id="PF18741"/>
    </source>
</evidence>
<dbReference type="InterPro" id="IPR041677">
    <property type="entry name" value="DNA2/NAM7_AAA_11"/>
</dbReference>
<protein>
    <submittedName>
        <fullName evidence="11">DNA helicase related protein</fullName>
    </submittedName>
</protein>
<keyword evidence="5" id="KW-0067">ATP-binding</keyword>
<dbReference type="InterPro" id="IPR025103">
    <property type="entry name" value="DUF4011"/>
</dbReference>
<dbReference type="SUPFAM" id="SSF52540">
    <property type="entry name" value="P-loop containing nucleoside triphosphate hydrolases"/>
    <property type="match status" value="2"/>
</dbReference>
<evidence type="ECO:0000256" key="5">
    <source>
        <dbReference type="ARBA" id="ARBA00022840"/>
    </source>
</evidence>
<dbReference type="Gene3D" id="3.40.960.10">
    <property type="entry name" value="VSR Endonuclease"/>
    <property type="match status" value="1"/>
</dbReference>
<proteinExistence type="inferred from homology"/>
<dbReference type="Gene3D" id="3.40.50.300">
    <property type="entry name" value="P-loop containing nucleotide triphosphate hydrolases"/>
    <property type="match status" value="3"/>
</dbReference>
<dbReference type="GO" id="GO:0005524">
    <property type="term" value="F:ATP binding"/>
    <property type="evidence" value="ECO:0007669"/>
    <property type="project" value="UniProtKB-KW"/>
</dbReference>
<dbReference type="CDD" id="cd18808">
    <property type="entry name" value="SF1_C_Upf1"/>
    <property type="match status" value="1"/>
</dbReference>
<dbReference type="GO" id="GO:0043139">
    <property type="term" value="F:5'-3' DNA helicase activity"/>
    <property type="evidence" value="ECO:0007669"/>
    <property type="project" value="TreeGrafter"/>
</dbReference>
<evidence type="ECO:0000256" key="1">
    <source>
        <dbReference type="ARBA" id="ARBA00007913"/>
    </source>
</evidence>
<feature type="domain" description="DNA2/NAM7 helicase helicase" evidence="8">
    <location>
        <begin position="321"/>
        <end position="384"/>
    </location>
</feature>
<feature type="domain" description="Restriction endonuclease type II-like" evidence="10">
    <location>
        <begin position="1528"/>
        <end position="1625"/>
    </location>
</feature>
<dbReference type="PANTHER" id="PTHR43788">
    <property type="entry name" value="DNA2/NAM7 HELICASE FAMILY MEMBER"/>
    <property type="match status" value="1"/>
</dbReference>
<evidence type="ECO:0000256" key="4">
    <source>
        <dbReference type="ARBA" id="ARBA00022806"/>
    </source>
</evidence>
<dbReference type="InterPro" id="IPR027417">
    <property type="entry name" value="P-loop_NTPase"/>
</dbReference>
<dbReference type="GO" id="GO:0016787">
    <property type="term" value="F:hydrolase activity"/>
    <property type="evidence" value="ECO:0007669"/>
    <property type="project" value="UniProtKB-KW"/>
</dbReference>
<feature type="region of interest" description="Disordered" evidence="6">
    <location>
        <begin position="69"/>
        <end position="88"/>
    </location>
</feature>
<feature type="compositionally biased region" description="Polar residues" evidence="6">
    <location>
        <begin position="74"/>
        <end position="88"/>
    </location>
</feature>
<feature type="domain" description="DNA2/NAM7 helicase-like C-terminal" evidence="9">
    <location>
        <begin position="1286"/>
        <end position="1482"/>
    </location>
</feature>
<evidence type="ECO:0000259" key="9">
    <source>
        <dbReference type="Pfam" id="PF13087"/>
    </source>
</evidence>
<keyword evidence="4 11" id="KW-0347">Helicase</keyword>
<dbReference type="InterPro" id="IPR047187">
    <property type="entry name" value="SF1_C_Upf1"/>
</dbReference>
<dbReference type="EMBL" id="FUHU01000043">
    <property type="protein sequence ID" value="SJM65407.1"/>
    <property type="molecule type" value="Genomic_DNA"/>
</dbReference>
<accession>A0A1R4GBG5</accession>
<dbReference type="FunFam" id="3.40.50.300:FF:002063">
    <property type="entry name" value="DNA helicase related protein"/>
    <property type="match status" value="1"/>
</dbReference>
<dbReference type="Pfam" id="PF13087">
    <property type="entry name" value="AAA_12"/>
    <property type="match status" value="1"/>
</dbReference>